<dbReference type="EMBL" id="JXSL01000025">
    <property type="protein sequence ID" value="KIL99299.1"/>
    <property type="molecule type" value="Genomic_DNA"/>
</dbReference>
<organism evidence="2 3">
    <name type="scientific">Paramagnetospirillum magnetotacticum MS-1</name>
    <dbReference type="NCBI Taxonomy" id="272627"/>
    <lineage>
        <taxon>Bacteria</taxon>
        <taxon>Pseudomonadati</taxon>
        <taxon>Pseudomonadota</taxon>
        <taxon>Alphaproteobacteria</taxon>
        <taxon>Rhodospirillales</taxon>
        <taxon>Magnetospirillaceae</taxon>
        <taxon>Paramagnetospirillum</taxon>
    </lineage>
</organism>
<name>A0A0C2YHR3_PARME</name>
<reference evidence="2 3" key="1">
    <citation type="submission" date="2015-01" db="EMBL/GenBank/DDBJ databases">
        <title>Genome Sequence of Magnetospirillum magnetotacticum Strain MS-1.</title>
        <authorList>
            <person name="Marinov G.K."/>
            <person name="Smalley M.D."/>
            <person name="DeSalvo G."/>
        </authorList>
    </citation>
    <scope>NUCLEOTIDE SEQUENCE [LARGE SCALE GENOMIC DNA]</scope>
    <source>
        <strain evidence="2 3">MS-1</strain>
    </source>
</reference>
<accession>A0A0C2YHR3</accession>
<evidence type="ECO:0000313" key="3">
    <source>
        <dbReference type="Proteomes" id="UP000031971"/>
    </source>
</evidence>
<keyword evidence="3" id="KW-1185">Reference proteome</keyword>
<dbReference type="STRING" id="272627.CCC_03517"/>
<gene>
    <name evidence="2" type="ORF">CCC_03517</name>
</gene>
<evidence type="ECO:0000313" key="2">
    <source>
        <dbReference type="EMBL" id="KIL99299.1"/>
    </source>
</evidence>
<dbReference type="Proteomes" id="UP000031971">
    <property type="component" value="Unassembled WGS sequence"/>
</dbReference>
<dbReference type="AlphaFoldDB" id="A0A0C2YHR3"/>
<feature type="compositionally biased region" description="Basic and acidic residues" evidence="1">
    <location>
        <begin position="1"/>
        <end position="12"/>
    </location>
</feature>
<proteinExistence type="predicted"/>
<comment type="caution">
    <text evidence="2">The sequence shown here is derived from an EMBL/GenBank/DDBJ whole genome shotgun (WGS) entry which is preliminary data.</text>
</comment>
<sequence>MARLDLERRESNEQQGQTNGKAPYAQWAQSGVRQKNGPRSHSSPKRLTDADYTPGRKAGPR</sequence>
<protein>
    <submittedName>
        <fullName evidence="2">Uncharacterized protein</fullName>
    </submittedName>
</protein>
<feature type="region of interest" description="Disordered" evidence="1">
    <location>
        <begin position="1"/>
        <end position="61"/>
    </location>
</feature>
<evidence type="ECO:0000256" key="1">
    <source>
        <dbReference type="SAM" id="MobiDB-lite"/>
    </source>
</evidence>